<evidence type="ECO:0000259" key="4">
    <source>
        <dbReference type="Pfam" id="PF01551"/>
    </source>
</evidence>
<dbReference type="SUPFAM" id="SSF53955">
    <property type="entry name" value="Lysozyme-like"/>
    <property type="match status" value="1"/>
</dbReference>
<protein>
    <submittedName>
        <fullName evidence="5">Peptidoglycan DD-metalloendopeptidase family protein</fullName>
    </submittedName>
</protein>
<dbReference type="InterPro" id="IPR016047">
    <property type="entry name" value="M23ase_b-sheet_dom"/>
</dbReference>
<organism evidence="5 6">
    <name type="scientific">Mesorhizobium zhangyense</name>
    <dbReference type="NCBI Taxonomy" id="1776730"/>
    <lineage>
        <taxon>Bacteria</taxon>
        <taxon>Pseudomonadati</taxon>
        <taxon>Pseudomonadota</taxon>
        <taxon>Alphaproteobacteria</taxon>
        <taxon>Hyphomicrobiales</taxon>
        <taxon>Phyllobacteriaceae</taxon>
        <taxon>Mesorhizobium</taxon>
    </lineage>
</organism>
<dbReference type="PANTHER" id="PTHR21666:SF289">
    <property type="entry name" value="L-ALA--D-GLU ENDOPEPTIDASE"/>
    <property type="match status" value="1"/>
</dbReference>
<feature type="region of interest" description="Disordered" evidence="2">
    <location>
        <begin position="144"/>
        <end position="192"/>
    </location>
</feature>
<dbReference type="CDD" id="cd00254">
    <property type="entry name" value="LT-like"/>
    <property type="match status" value="1"/>
</dbReference>
<feature type="transmembrane region" description="Helical" evidence="3">
    <location>
        <begin position="27"/>
        <end position="48"/>
    </location>
</feature>
<name>A0A7C9R9D2_9HYPH</name>
<keyword evidence="3" id="KW-0812">Transmembrane</keyword>
<dbReference type="EMBL" id="JAAKZG010000009">
    <property type="protein sequence ID" value="NGN43422.1"/>
    <property type="molecule type" value="Genomic_DNA"/>
</dbReference>
<dbReference type="Gene3D" id="2.70.70.10">
    <property type="entry name" value="Glucose Permease (Domain IIA)"/>
    <property type="match status" value="1"/>
</dbReference>
<dbReference type="PANTHER" id="PTHR21666">
    <property type="entry name" value="PEPTIDASE-RELATED"/>
    <property type="match status" value="1"/>
</dbReference>
<gene>
    <name evidence="5" type="ORF">G6N74_20330</name>
</gene>
<evidence type="ECO:0000256" key="2">
    <source>
        <dbReference type="SAM" id="MobiDB-lite"/>
    </source>
</evidence>
<dbReference type="Pfam" id="PF01551">
    <property type="entry name" value="Peptidase_M23"/>
    <property type="match status" value="1"/>
</dbReference>
<keyword evidence="6" id="KW-1185">Reference proteome</keyword>
<evidence type="ECO:0000256" key="1">
    <source>
        <dbReference type="ARBA" id="ARBA00022729"/>
    </source>
</evidence>
<dbReference type="SUPFAM" id="SSF51261">
    <property type="entry name" value="Duplicated hybrid motif"/>
    <property type="match status" value="1"/>
</dbReference>
<dbReference type="RefSeq" id="WP_165119844.1">
    <property type="nucleotide sequence ID" value="NZ_JAAKZG010000009.1"/>
</dbReference>
<dbReference type="GO" id="GO:0004222">
    <property type="term" value="F:metalloendopeptidase activity"/>
    <property type="evidence" value="ECO:0007669"/>
    <property type="project" value="TreeGrafter"/>
</dbReference>
<evidence type="ECO:0000313" key="5">
    <source>
        <dbReference type="EMBL" id="NGN43422.1"/>
    </source>
</evidence>
<keyword evidence="3" id="KW-1133">Transmembrane helix</keyword>
<keyword evidence="3" id="KW-0472">Membrane</keyword>
<dbReference type="InterPro" id="IPR011055">
    <property type="entry name" value="Dup_hybrid_motif"/>
</dbReference>
<evidence type="ECO:0000256" key="3">
    <source>
        <dbReference type="SAM" id="Phobius"/>
    </source>
</evidence>
<sequence length="832" mass="88991">MHQLDDSFRKKRKQQEEERKRALRRRFSFVAAGCVVLAAGTYFLSGYWPPQAPETVAAKPQAAAPEKPSRPVFVNAIVDLAGDPLIIRLGSTGGGASQKLHELPVPPDLNQPQIPETVQVLSDTMLSSSQRIMALPSSPEDFAFFQSQSGRNLPPTDLSALPDQTNTAPADETMNDDAGTTPDAASGDEASDEVLVPVAGQDDLEEDGSIATDEEVPAEDMQAAPAPEPGGMIGEDGADADAGWSETAGQPKEALPAIEPTAIEDTTTVGLVNREADRFRTTEDFTVSIKGERSLESIIAEYGFSADDAKKAAEAAKTIIGVNMLGDRYIVGLRGFRPDARQSRYSLAQLSVNAPEKYIGTIALGDDGQFVAGADPWIDEDLSSYSQTVTPEAQNLSYRLLDAVYSTATRNQVPSGVTGEAIMLMSRSFDLQAMTTKDDRLVIIFAKSGRDTGRNTGRVLYAAIRGPDRNLECFVYQPAPGADFSCMTEKDATHSVTTTNGMVNPVNGVLTSTFGPRRHPILGRVLLHKGVDWKAPIGTPVMAAFDGTIEYAGDGKGYGNVIRIAHGNGKTTAYAHLSRFENGVQPGLAVKAGDTIGFVGTTGLSTGPHLHFELYMNGVPINPLETAVAQATPSTDPDGAAVEILVNRIIHVESAGNARAKNSRSSATGLGQFINSTWIRMMRTYRPDLFQSMSSSALLALRFDPTISREMVEHLARENEARLRSHGHGITAGRLYLAHFLGPEGAHIVLAASGDASLAAILGSQVISANPFLTGKNAAYVVAWAEKKMTGKATRATTDGPSVAQTVVRTSPEFVRYREAMQKVVETIETTL</sequence>
<evidence type="ECO:0000313" key="6">
    <source>
        <dbReference type="Proteomes" id="UP000481252"/>
    </source>
</evidence>
<keyword evidence="1" id="KW-0732">Signal</keyword>
<comment type="caution">
    <text evidence="5">The sequence shown here is derived from an EMBL/GenBank/DDBJ whole genome shotgun (WGS) entry which is preliminary data.</text>
</comment>
<dbReference type="InterPro" id="IPR050570">
    <property type="entry name" value="Cell_wall_metabolism_enzyme"/>
</dbReference>
<feature type="region of interest" description="Disordered" evidence="2">
    <location>
        <begin position="212"/>
        <end position="243"/>
    </location>
</feature>
<dbReference type="Proteomes" id="UP000481252">
    <property type="component" value="Unassembled WGS sequence"/>
</dbReference>
<feature type="domain" description="M23ase beta-sheet core" evidence="4">
    <location>
        <begin position="528"/>
        <end position="623"/>
    </location>
</feature>
<dbReference type="CDD" id="cd12797">
    <property type="entry name" value="M23_peptidase"/>
    <property type="match status" value="1"/>
</dbReference>
<dbReference type="AlphaFoldDB" id="A0A7C9R9D2"/>
<dbReference type="Gene3D" id="1.10.530.10">
    <property type="match status" value="1"/>
</dbReference>
<accession>A0A7C9R9D2</accession>
<proteinExistence type="predicted"/>
<dbReference type="InterPro" id="IPR023346">
    <property type="entry name" value="Lysozyme-like_dom_sf"/>
</dbReference>
<reference evidence="5 6" key="1">
    <citation type="submission" date="2020-02" db="EMBL/GenBank/DDBJ databases">
        <title>Genome sequence of the type strain CGMCC 1.15528 of Mesorhizobium zhangyense.</title>
        <authorList>
            <person name="Gao J."/>
            <person name="Sun J."/>
        </authorList>
    </citation>
    <scope>NUCLEOTIDE SEQUENCE [LARGE SCALE GENOMIC DNA]</scope>
    <source>
        <strain evidence="5 6">CGMCC 1.15528</strain>
    </source>
</reference>